<evidence type="ECO:0000256" key="1">
    <source>
        <dbReference type="SAM" id="MobiDB-lite"/>
    </source>
</evidence>
<feature type="region of interest" description="Disordered" evidence="1">
    <location>
        <begin position="115"/>
        <end position="148"/>
    </location>
</feature>
<feature type="region of interest" description="Disordered" evidence="1">
    <location>
        <begin position="162"/>
        <end position="317"/>
    </location>
</feature>
<accession>A0A6J4HXK5</accession>
<feature type="compositionally biased region" description="Basic residues" evidence="1">
    <location>
        <begin position="1"/>
        <end position="22"/>
    </location>
</feature>
<organism evidence="2">
    <name type="scientific">uncultured Acidimicrobiales bacterium</name>
    <dbReference type="NCBI Taxonomy" id="310071"/>
    <lineage>
        <taxon>Bacteria</taxon>
        <taxon>Bacillati</taxon>
        <taxon>Actinomycetota</taxon>
        <taxon>Acidimicrobiia</taxon>
        <taxon>Acidimicrobiales</taxon>
        <taxon>environmental samples</taxon>
    </lineage>
</organism>
<feature type="region of interest" description="Disordered" evidence="1">
    <location>
        <begin position="356"/>
        <end position="382"/>
    </location>
</feature>
<sequence>GDAPRRPAHPAARRSDRRHRGHVTLGSADVRPPPRREHVPLAAGLRHHPQRLRQGRPSTGQLRAAGRRDGAVRPRGPARPARRLARRRLHRLRRRLLGHRSRRRVAAGPRREWLGAVHPGLQGGRQPPRPPAQLHRVGPGADPHRPAHHLPAQHLLGILQARGGRAEARRARGHAALTGHDDRALPPDRPPRRARRAVRLVGGLVRRAGGDPHQPRRPGVLPLAPGRPVVGHRRRLRPRQRSHHGQHLGPGPSNAHRRPVPASRVPQPAVGRRVPVDPLRRRPFAPRPDLGHQGGVPRRLPPAGRRRGPGPAGPGGLLAGVRRLAGELRLGAAGAGLGHHGPLVTLVLRPFTGLPRPAAAPSGGAVPVGPDAATGDQGRKDM</sequence>
<feature type="compositionally biased region" description="Low complexity" evidence="1">
    <location>
        <begin position="356"/>
        <end position="375"/>
    </location>
</feature>
<evidence type="ECO:0000313" key="2">
    <source>
        <dbReference type="EMBL" id="CAA9235730.1"/>
    </source>
</evidence>
<feature type="non-terminal residue" evidence="2">
    <location>
        <position position="1"/>
    </location>
</feature>
<feature type="compositionally biased region" description="Basic residues" evidence="1">
    <location>
        <begin position="45"/>
        <end position="54"/>
    </location>
</feature>
<proteinExistence type="predicted"/>
<feature type="non-terminal residue" evidence="2">
    <location>
        <position position="382"/>
    </location>
</feature>
<dbReference type="AlphaFoldDB" id="A0A6J4HXK5"/>
<gene>
    <name evidence="2" type="ORF">AVDCRST_MAG76-1499</name>
</gene>
<feature type="compositionally biased region" description="Basic and acidic residues" evidence="1">
    <location>
        <begin position="179"/>
        <end position="191"/>
    </location>
</feature>
<dbReference type="EMBL" id="CADCSZ010000088">
    <property type="protein sequence ID" value="CAA9235730.1"/>
    <property type="molecule type" value="Genomic_DNA"/>
</dbReference>
<feature type="compositionally biased region" description="Basic residues" evidence="1">
    <location>
        <begin position="230"/>
        <end position="246"/>
    </location>
</feature>
<name>A0A6J4HXK5_9ACTN</name>
<protein>
    <submittedName>
        <fullName evidence="2">Uncharacterized protein</fullName>
    </submittedName>
</protein>
<feature type="region of interest" description="Disordered" evidence="1">
    <location>
        <begin position="1"/>
        <end position="81"/>
    </location>
</feature>
<reference evidence="2" key="1">
    <citation type="submission" date="2020-02" db="EMBL/GenBank/DDBJ databases">
        <authorList>
            <person name="Meier V. D."/>
        </authorList>
    </citation>
    <scope>NUCLEOTIDE SEQUENCE</scope>
    <source>
        <strain evidence="2">AVDCRST_MAG76</strain>
    </source>
</reference>